<dbReference type="Pfam" id="PF01526">
    <property type="entry name" value="DDE_Tnp_Tn3"/>
    <property type="match status" value="1"/>
</dbReference>
<feature type="compositionally biased region" description="Low complexity" evidence="1">
    <location>
        <begin position="329"/>
        <end position="349"/>
    </location>
</feature>
<feature type="compositionally biased region" description="Acidic residues" evidence="1">
    <location>
        <begin position="317"/>
        <end position="328"/>
    </location>
</feature>
<protein>
    <submittedName>
        <fullName evidence="3">Transposase and inactivated derivatives, TnpA family</fullName>
    </submittedName>
</protein>
<organism evidence="3 4">
    <name type="scientific">Streptomyces atratus</name>
    <dbReference type="NCBI Taxonomy" id="1893"/>
    <lineage>
        <taxon>Bacteria</taxon>
        <taxon>Bacillati</taxon>
        <taxon>Actinomycetota</taxon>
        <taxon>Actinomycetes</taxon>
        <taxon>Kitasatosporales</taxon>
        <taxon>Streptomycetaceae</taxon>
        <taxon>Streptomyces</taxon>
    </lineage>
</organism>
<accession>A0A1K2F3X3</accession>
<dbReference type="STRING" id="1893.SAMN02787144_102848"/>
<dbReference type="GO" id="GO:0006313">
    <property type="term" value="P:DNA transposition"/>
    <property type="evidence" value="ECO:0007669"/>
    <property type="project" value="InterPro"/>
</dbReference>
<gene>
    <name evidence="3" type="ORF">SAMN02787144_102848</name>
</gene>
<dbReference type="EMBL" id="FPJO01000028">
    <property type="protein sequence ID" value="SFY41725.1"/>
    <property type="molecule type" value="Genomic_DNA"/>
</dbReference>
<name>A0A1K2F3X3_STRAR</name>
<sequence>MPSVDGLSFVVPVRSISTAPNPKYFGFKRGITWLNAVNDQVFGIGQMVVPGTPRDSLHILDALLNLDGGVKPEMVATDNASYSDMVFGLFKILGYNFSPRFKDLDDQRFWRAEMDGIETGGYGPLTDLARTNKVNLKKVTTQWEDMLKVAGSLVTNQVRAYDLLRMFGNHGRPTPLGQAFAEYGRIAKTLHLLQVVDPVDDTYRRQMGKQLSVQESRHTLARDICHGKRGTIHQAYRDGMEDQLGSLGLVLNAVVLWTTKYIDAAVAQLRAEGHEISDEDVARLSPLKFKNLNVLGRYSFTPSTPRQGLRPLRDPDAPELDDDEDGDEWAAPAQDSSTSRSTTTGLGAG</sequence>
<feature type="region of interest" description="Disordered" evidence="1">
    <location>
        <begin position="303"/>
        <end position="349"/>
    </location>
</feature>
<evidence type="ECO:0000259" key="2">
    <source>
        <dbReference type="Pfam" id="PF01526"/>
    </source>
</evidence>
<dbReference type="InterPro" id="IPR002513">
    <property type="entry name" value="Tn3_Tnp_DDE_dom"/>
</dbReference>
<evidence type="ECO:0000256" key="1">
    <source>
        <dbReference type="SAM" id="MobiDB-lite"/>
    </source>
</evidence>
<feature type="domain" description="Tn3 transposase DDE" evidence="2">
    <location>
        <begin position="3"/>
        <end position="298"/>
    </location>
</feature>
<dbReference type="AlphaFoldDB" id="A0A1K2F3X3"/>
<reference evidence="3 4" key="1">
    <citation type="submission" date="2016-11" db="EMBL/GenBank/DDBJ databases">
        <authorList>
            <person name="Jaros S."/>
            <person name="Januszkiewicz K."/>
            <person name="Wedrychowicz H."/>
        </authorList>
    </citation>
    <scope>NUCLEOTIDE SEQUENCE [LARGE SCALE GENOMIC DNA]</scope>
    <source>
        <strain evidence="3 4">OK807</strain>
    </source>
</reference>
<evidence type="ECO:0000313" key="4">
    <source>
        <dbReference type="Proteomes" id="UP000181909"/>
    </source>
</evidence>
<dbReference type="GO" id="GO:0004803">
    <property type="term" value="F:transposase activity"/>
    <property type="evidence" value="ECO:0007669"/>
    <property type="project" value="InterPro"/>
</dbReference>
<proteinExistence type="predicted"/>
<evidence type="ECO:0000313" key="3">
    <source>
        <dbReference type="EMBL" id="SFY41725.1"/>
    </source>
</evidence>
<dbReference type="Proteomes" id="UP000181909">
    <property type="component" value="Unassembled WGS sequence"/>
</dbReference>